<evidence type="ECO:0008006" key="4">
    <source>
        <dbReference type="Google" id="ProtNLM"/>
    </source>
</evidence>
<keyword evidence="1" id="KW-1133">Transmembrane helix</keyword>
<feature type="transmembrane region" description="Helical" evidence="1">
    <location>
        <begin position="83"/>
        <end position="104"/>
    </location>
</feature>
<comment type="caution">
    <text evidence="2">The sequence shown here is derived from an EMBL/GenBank/DDBJ whole genome shotgun (WGS) entry which is preliminary data.</text>
</comment>
<name>A0A2A4H0D5_9STAP</name>
<dbReference type="EMBL" id="MWUU01000002">
    <property type="protein sequence ID" value="PCF56830.1"/>
    <property type="molecule type" value="Genomic_DNA"/>
</dbReference>
<dbReference type="Proteomes" id="UP000218335">
    <property type="component" value="Unassembled WGS sequence"/>
</dbReference>
<protein>
    <recommendedName>
        <fullName evidence="4">SdpI family protein</fullName>
    </recommendedName>
</protein>
<evidence type="ECO:0000256" key="1">
    <source>
        <dbReference type="SAM" id="Phobius"/>
    </source>
</evidence>
<dbReference type="RefSeq" id="WP_096591419.1">
    <property type="nucleotide sequence ID" value="NZ_MWRM01000006.1"/>
</dbReference>
<dbReference type="AlphaFoldDB" id="A0A2A4H0D5"/>
<organism evidence="2 3">
    <name type="scientific">Staphylococcus delphini</name>
    <dbReference type="NCBI Taxonomy" id="53344"/>
    <lineage>
        <taxon>Bacteria</taxon>
        <taxon>Bacillati</taxon>
        <taxon>Bacillota</taxon>
        <taxon>Bacilli</taxon>
        <taxon>Bacillales</taxon>
        <taxon>Staphylococcaceae</taxon>
        <taxon>Staphylococcus</taxon>
        <taxon>Staphylococcus intermedius group</taxon>
    </lineage>
</organism>
<evidence type="ECO:0000313" key="3">
    <source>
        <dbReference type="Proteomes" id="UP000218335"/>
    </source>
</evidence>
<reference evidence="2 3" key="1">
    <citation type="journal article" date="2017" name="PLoS ONE">
        <title>Development of a real-time PCR for detection of Staphylococcus pseudintermedius using a novel automated comparison of whole-genome sequences.</title>
        <authorList>
            <person name="Verstappen K.M."/>
            <person name="Huijbregts L."/>
            <person name="Spaninks M."/>
            <person name="Wagenaar J.A."/>
            <person name="Fluit A.C."/>
            <person name="Duim B."/>
        </authorList>
    </citation>
    <scope>NUCLEOTIDE SEQUENCE [LARGE SCALE GENOMIC DNA]</scope>
    <source>
        <strain evidence="2 3">215070706401-1</strain>
    </source>
</reference>
<keyword evidence="1" id="KW-0812">Transmembrane</keyword>
<evidence type="ECO:0000313" key="2">
    <source>
        <dbReference type="EMBL" id="PCF56830.1"/>
    </source>
</evidence>
<sequence>MILFSSGLFLFLLASAFEHHPPQEINYFVGFRTRKSMKNQKNWEIAQDTFARLLKVIAGYTALCSILLCIVDIVLIVLDSDVILVISMIIQAIVLIGILLAVYLKVNKKLDA</sequence>
<accession>A0A2A4H0D5</accession>
<dbReference type="Pfam" id="PF13630">
    <property type="entry name" value="SdpI"/>
    <property type="match status" value="1"/>
</dbReference>
<keyword evidence="1" id="KW-0472">Membrane</keyword>
<feature type="transmembrane region" description="Helical" evidence="1">
    <location>
        <begin position="57"/>
        <end position="78"/>
    </location>
</feature>
<proteinExistence type="predicted"/>
<dbReference type="InterPro" id="IPR025962">
    <property type="entry name" value="SdpI/YhfL"/>
</dbReference>
<gene>
    <name evidence="2" type="ORF">B5C08_01990</name>
</gene>